<dbReference type="EMBL" id="LKHV02000001">
    <property type="protein sequence ID" value="MCS5708155.1"/>
    <property type="molecule type" value="Genomic_DNA"/>
</dbReference>
<sequence length="205" mass="23673">MIFTSPIKLKYIKTDRLMIRPARVTDAKLMHDAMKDSFKVLKRWMPWAQSLASLRDTIVYLEEGEQLWQSIPRESVEQPLQIVDLDDQQYIGASGIKPANLLVPSFEVGYWVNQKFTGKGLISEAMNALTRYLFEVQTAKRVEINCEEQNKKSAKVVERINFELEGRLKNHRLSADGSEITHSLIYACTDATKLPPLKWSYEHEK</sequence>
<organism evidence="2">
    <name type="scientific">Candidatus Berkiella cookevillensis</name>
    <dbReference type="NCBI Taxonomy" id="437022"/>
    <lineage>
        <taxon>Bacteria</taxon>
        <taxon>Pseudomonadati</taxon>
        <taxon>Pseudomonadota</taxon>
        <taxon>Gammaproteobacteria</taxon>
        <taxon>Candidatus Berkiellales</taxon>
        <taxon>Candidatus Berkiellaceae</taxon>
        <taxon>Candidatus Berkiella</taxon>
    </lineage>
</organism>
<evidence type="ECO:0000313" key="4">
    <source>
        <dbReference type="Proteomes" id="UP000051494"/>
    </source>
</evidence>
<dbReference type="EC" id="2.3.1.-" evidence="2"/>
<evidence type="ECO:0000313" key="2">
    <source>
        <dbReference type="EMBL" id="KRG18394.1"/>
    </source>
</evidence>
<dbReference type="Pfam" id="PF13302">
    <property type="entry name" value="Acetyltransf_3"/>
    <property type="match status" value="1"/>
</dbReference>
<dbReference type="GO" id="GO:0005737">
    <property type="term" value="C:cytoplasm"/>
    <property type="evidence" value="ECO:0007669"/>
    <property type="project" value="TreeGrafter"/>
</dbReference>
<proteinExistence type="predicted"/>
<name>A0A0Q9YM96_9GAMM</name>
<dbReference type="InterPro" id="IPR000182">
    <property type="entry name" value="GNAT_dom"/>
</dbReference>
<dbReference type="RefSeq" id="WP_057624690.1">
    <property type="nucleotide sequence ID" value="NZ_LKHV02000001.1"/>
</dbReference>
<dbReference type="InterPro" id="IPR016181">
    <property type="entry name" value="Acyl_CoA_acyltransferase"/>
</dbReference>
<comment type="caution">
    <text evidence="2">The sequence shown here is derived from an EMBL/GenBank/DDBJ whole genome shotgun (WGS) entry which is preliminary data.</text>
</comment>
<reference evidence="3" key="3">
    <citation type="submission" date="2021-06" db="EMBL/GenBank/DDBJ databases">
        <title>Genomic Description and Analysis of Intracellular Bacteria, Candidatus Berkiella cookevillensis and Candidatus Berkiella aquae.</title>
        <authorList>
            <person name="Kidane D.T."/>
            <person name="Mehari Y.T."/>
            <person name="Rice F.C."/>
            <person name="Arivett B.A."/>
            <person name="Farone A.L."/>
            <person name="Berk S.G."/>
            <person name="Farone M.B."/>
        </authorList>
    </citation>
    <scope>NUCLEOTIDE SEQUENCE</scope>
    <source>
        <strain evidence="3">CC99</strain>
    </source>
</reference>
<dbReference type="STRING" id="437022.CC99x_01606"/>
<dbReference type="PANTHER" id="PTHR43441:SF3">
    <property type="entry name" value="ACETYLTRANSFERASE"/>
    <property type="match status" value="1"/>
</dbReference>
<dbReference type="Gene3D" id="3.40.630.30">
    <property type="match status" value="1"/>
</dbReference>
<accession>A0A0Q9YM96</accession>
<evidence type="ECO:0000259" key="1">
    <source>
        <dbReference type="PROSITE" id="PS51186"/>
    </source>
</evidence>
<dbReference type="EMBL" id="LKHV01000007">
    <property type="protein sequence ID" value="KRG18394.1"/>
    <property type="molecule type" value="Genomic_DNA"/>
</dbReference>
<dbReference type="AlphaFoldDB" id="A0A0Q9YM96"/>
<protein>
    <submittedName>
        <fullName evidence="3">GNAT family N-acetyltransferase</fullName>
    </submittedName>
    <submittedName>
        <fullName evidence="2">Putative ribosomal N-acetyltransferase YdaF</fullName>
        <ecNumber evidence="2">2.3.1.-</ecNumber>
    </submittedName>
</protein>
<dbReference type="PANTHER" id="PTHR43441">
    <property type="entry name" value="RIBOSOMAL-PROTEIN-SERINE ACETYLTRANSFERASE"/>
    <property type="match status" value="1"/>
</dbReference>
<dbReference type="Proteomes" id="UP000051494">
    <property type="component" value="Unassembled WGS sequence"/>
</dbReference>
<keyword evidence="2" id="KW-0012">Acyltransferase</keyword>
<feature type="domain" description="N-acetyltransferase" evidence="1">
    <location>
        <begin position="17"/>
        <end position="191"/>
    </location>
</feature>
<dbReference type="OrthoDB" id="9784707at2"/>
<keyword evidence="4" id="KW-1185">Reference proteome</keyword>
<dbReference type="InterPro" id="IPR051908">
    <property type="entry name" value="Ribosomal_N-acetyltransferase"/>
</dbReference>
<reference evidence="3" key="2">
    <citation type="journal article" date="2016" name="Genome Announc.">
        <title>Draft Genome Sequences of Two Novel Amoeba-Resistant Intranuclear Bacteria, 'Candidatus Berkiella cookevillensis' and 'Candidatus Berkiella aquae'.</title>
        <authorList>
            <person name="Mehari Y.T."/>
            <person name="Arivett B.A."/>
            <person name="Farone A.L."/>
            <person name="Gunderson J.H."/>
            <person name="Farone M.B."/>
        </authorList>
    </citation>
    <scope>NUCLEOTIDE SEQUENCE</scope>
    <source>
        <strain evidence="3">CC99</strain>
    </source>
</reference>
<keyword evidence="2" id="KW-0808">Transferase</keyword>
<reference evidence="2" key="1">
    <citation type="submission" date="2015-09" db="EMBL/GenBank/DDBJ databases">
        <title>Draft Genome Sequences of Two Novel Amoeba-resistant Intranuclear Bacteria, Candidatus Berkiella cookevillensis and Candidatus Berkiella aquae.</title>
        <authorList>
            <person name="Mehari Y.T."/>
            <person name="Arivett B.A."/>
            <person name="Farone A.L."/>
            <person name="Gunderson J.H."/>
            <person name="Farone M.B."/>
        </authorList>
    </citation>
    <scope>NUCLEOTIDE SEQUENCE [LARGE SCALE GENOMIC DNA]</scope>
    <source>
        <strain evidence="2">CC99</strain>
    </source>
</reference>
<evidence type="ECO:0000313" key="3">
    <source>
        <dbReference type="EMBL" id="MCS5708155.1"/>
    </source>
</evidence>
<gene>
    <name evidence="2" type="primary">ydaF_1</name>
    <name evidence="3" type="ORF">CC99x_004485</name>
    <name evidence="2" type="ORF">CC99x_01606</name>
</gene>
<dbReference type="SUPFAM" id="SSF55729">
    <property type="entry name" value="Acyl-CoA N-acyltransferases (Nat)"/>
    <property type="match status" value="1"/>
</dbReference>
<dbReference type="GO" id="GO:1990189">
    <property type="term" value="F:protein N-terminal-serine acetyltransferase activity"/>
    <property type="evidence" value="ECO:0007669"/>
    <property type="project" value="TreeGrafter"/>
</dbReference>
<dbReference type="GO" id="GO:0008999">
    <property type="term" value="F:protein-N-terminal-alanine acetyltransferase activity"/>
    <property type="evidence" value="ECO:0007669"/>
    <property type="project" value="TreeGrafter"/>
</dbReference>
<dbReference type="PROSITE" id="PS51186">
    <property type="entry name" value="GNAT"/>
    <property type="match status" value="1"/>
</dbReference>